<dbReference type="PROSITE" id="PS50921">
    <property type="entry name" value="ANTAR"/>
    <property type="match status" value="1"/>
</dbReference>
<evidence type="ECO:0000313" key="7">
    <source>
        <dbReference type="Proteomes" id="UP000183180"/>
    </source>
</evidence>
<dbReference type="InterPro" id="IPR029016">
    <property type="entry name" value="GAF-like_dom_sf"/>
</dbReference>
<dbReference type="STRING" id="158898.SAMN04488548_1343592"/>
<accession>A0A1H2KRI5</accession>
<keyword evidence="1" id="KW-0808">Transferase</keyword>
<keyword evidence="4" id="KW-0804">Transcription</keyword>
<evidence type="ECO:0000313" key="6">
    <source>
        <dbReference type="EMBL" id="SDU71300.1"/>
    </source>
</evidence>
<dbReference type="InterPro" id="IPR003018">
    <property type="entry name" value="GAF"/>
</dbReference>
<dbReference type="AlphaFoldDB" id="A0A1H2KRI5"/>
<keyword evidence="3" id="KW-0805">Transcription regulation</keyword>
<dbReference type="InterPro" id="IPR036388">
    <property type="entry name" value="WH-like_DNA-bd_sf"/>
</dbReference>
<feature type="domain" description="ANTAR" evidence="5">
    <location>
        <begin position="160"/>
        <end position="221"/>
    </location>
</feature>
<dbReference type="SUPFAM" id="SSF55781">
    <property type="entry name" value="GAF domain-like"/>
    <property type="match status" value="1"/>
</dbReference>
<dbReference type="GO" id="GO:0016301">
    <property type="term" value="F:kinase activity"/>
    <property type="evidence" value="ECO:0007669"/>
    <property type="project" value="UniProtKB-KW"/>
</dbReference>
<dbReference type="Gene3D" id="3.30.450.40">
    <property type="match status" value="1"/>
</dbReference>
<evidence type="ECO:0000259" key="5">
    <source>
        <dbReference type="PROSITE" id="PS50921"/>
    </source>
</evidence>
<dbReference type="InterPro" id="IPR005561">
    <property type="entry name" value="ANTAR"/>
</dbReference>
<dbReference type="Pfam" id="PF13185">
    <property type="entry name" value="GAF_2"/>
    <property type="match status" value="1"/>
</dbReference>
<dbReference type="Proteomes" id="UP000183180">
    <property type="component" value="Unassembled WGS sequence"/>
</dbReference>
<evidence type="ECO:0000256" key="3">
    <source>
        <dbReference type="ARBA" id="ARBA00023015"/>
    </source>
</evidence>
<dbReference type="SUPFAM" id="SSF52172">
    <property type="entry name" value="CheY-like"/>
    <property type="match status" value="1"/>
</dbReference>
<evidence type="ECO:0000256" key="2">
    <source>
        <dbReference type="ARBA" id="ARBA00022777"/>
    </source>
</evidence>
<evidence type="ECO:0000256" key="1">
    <source>
        <dbReference type="ARBA" id="ARBA00022679"/>
    </source>
</evidence>
<sequence>MTELTDFGAQMTRIAGEMRRQSDDTETAVRSMTKYAVDAIPGAEYASVTLVSHGEIETPVVIGDLGGEADELQRRLGEGPCIRAAVDDVTVWIEDMHTEERWPRFAAAAADIGIRSMACFFLYLDGDDFGALNLHSTRPGAFTSEARLLGELFAAHAATAFGAVQEKQQLRAALSSRDIIGQAKGMIMERYKLDSGEAFALLARLSQDTNTKLVDVAAQIVVAGPETS</sequence>
<dbReference type="Pfam" id="PF03861">
    <property type="entry name" value="ANTAR"/>
    <property type="match status" value="1"/>
</dbReference>
<dbReference type="GO" id="GO:0003723">
    <property type="term" value="F:RNA binding"/>
    <property type="evidence" value="ECO:0007669"/>
    <property type="project" value="InterPro"/>
</dbReference>
<dbReference type="OrthoDB" id="4629915at2"/>
<dbReference type="SMART" id="SM01012">
    <property type="entry name" value="ANTAR"/>
    <property type="match status" value="1"/>
</dbReference>
<keyword evidence="2" id="KW-0418">Kinase</keyword>
<organism evidence="6 7">
    <name type="scientific">Gordonia westfalica</name>
    <dbReference type="NCBI Taxonomy" id="158898"/>
    <lineage>
        <taxon>Bacteria</taxon>
        <taxon>Bacillati</taxon>
        <taxon>Actinomycetota</taxon>
        <taxon>Actinomycetes</taxon>
        <taxon>Mycobacteriales</taxon>
        <taxon>Gordoniaceae</taxon>
        <taxon>Gordonia</taxon>
    </lineage>
</organism>
<dbReference type="Gene3D" id="1.10.10.10">
    <property type="entry name" value="Winged helix-like DNA-binding domain superfamily/Winged helix DNA-binding domain"/>
    <property type="match status" value="1"/>
</dbReference>
<dbReference type="SMART" id="SM00065">
    <property type="entry name" value="GAF"/>
    <property type="match status" value="1"/>
</dbReference>
<dbReference type="RefSeq" id="WP_084811933.1">
    <property type="nucleotide sequence ID" value="NZ_FNLM01000034.1"/>
</dbReference>
<name>A0A1H2KRI5_9ACTN</name>
<dbReference type="InterPro" id="IPR012074">
    <property type="entry name" value="GAF_ANTAR"/>
</dbReference>
<evidence type="ECO:0000256" key="4">
    <source>
        <dbReference type="ARBA" id="ARBA00023163"/>
    </source>
</evidence>
<protein>
    <submittedName>
        <fullName evidence="6">GAF domain-containing protein</fullName>
    </submittedName>
</protein>
<reference evidence="6 7" key="1">
    <citation type="submission" date="2016-10" db="EMBL/GenBank/DDBJ databases">
        <authorList>
            <person name="de Groot N.N."/>
        </authorList>
    </citation>
    <scope>NUCLEOTIDE SEQUENCE [LARGE SCALE GENOMIC DNA]</scope>
    <source>
        <strain evidence="6 7">DSM 44215</strain>
    </source>
</reference>
<gene>
    <name evidence="6" type="ORF">SAMN04488548_1343592</name>
</gene>
<dbReference type="EMBL" id="FNLM01000034">
    <property type="protein sequence ID" value="SDU71300.1"/>
    <property type="molecule type" value="Genomic_DNA"/>
</dbReference>
<dbReference type="InterPro" id="IPR011006">
    <property type="entry name" value="CheY-like_superfamily"/>
</dbReference>
<dbReference type="PIRSF" id="PIRSF036625">
    <property type="entry name" value="GAF_ANTAR"/>
    <property type="match status" value="1"/>
</dbReference>
<proteinExistence type="predicted"/>